<evidence type="ECO:0000259" key="11">
    <source>
        <dbReference type="Pfam" id="PF01757"/>
    </source>
</evidence>
<protein>
    <submittedName>
        <fullName evidence="12">Acyltransferase family protein</fullName>
    </submittedName>
</protein>
<proteinExistence type="inferred from homology"/>
<accession>A0ABY7WWQ0</accession>
<dbReference type="GO" id="GO:0016746">
    <property type="term" value="F:acyltransferase activity"/>
    <property type="evidence" value="ECO:0007669"/>
    <property type="project" value="UniProtKB-KW"/>
</dbReference>
<feature type="region of interest" description="Disordered" evidence="9">
    <location>
        <begin position="407"/>
        <end position="457"/>
    </location>
</feature>
<keyword evidence="6 10" id="KW-1133">Transmembrane helix</keyword>
<keyword evidence="13" id="KW-1185">Reference proteome</keyword>
<dbReference type="Proteomes" id="UP001213680">
    <property type="component" value="Chromosome"/>
</dbReference>
<evidence type="ECO:0000256" key="8">
    <source>
        <dbReference type="ARBA" id="ARBA00023315"/>
    </source>
</evidence>
<dbReference type="PANTHER" id="PTHR23028">
    <property type="entry name" value="ACETYLTRANSFERASE"/>
    <property type="match status" value="1"/>
</dbReference>
<evidence type="ECO:0000256" key="2">
    <source>
        <dbReference type="ARBA" id="ARBA00007400"/>
    </source>
</evidence>
<feature type="compositionally biased region" description="Basic and acidic residues" evidence="9">
    <location>
        <begin position="413"/>
        <end position="434"/>
    </location>
</feature>
<evidence type="ECO:0000256" key="4">
    <source>
        <dbReference type="ARBA" id="ARBA00022679"/>
    </source>
</evidence>
<feature type="compositionally biased region" description="Basic and acidic residues" evidence="9">
    <location>
        <begin position="441"/>
        <end position="454"/>
    </location>
</feature>
<keyword evidence="5 10" id="KW-0812">Transmembrane</keyword>
<evidence type="ECO:0000256" key="5">
    <source>
        <dbReference type="ARBA" id="ARBA00022692"/>
    </source>
</evidence>
<organism evidence="12 13">
    <name type="scientific">Exiguobacterium marinum</name>
    <dbReference type="NCBI Taxonomy" id="273528"/>
    <lineage>
        <taxon>Bacteria</taxon>
        <taxon>Bacillati</taxon>
        <taxon>Bacillota</taxon>
        <taxon>Bacilli</taxon>
        <taxon>Bacillales</taxon>
        <taxon>Bacillales Family XII. Incertae Sedis</taxon>
        <taxon>Exiguobacterium</taxon>
    </lineage>
</organism>
<keyword evidence="3" id="KW-1003">Cell membrane</keyword>
<dbReference type="InterPro" id="IPR050879">
    <property type="entry name" value="Acyltransferase_3"/>
</dbReference>
<feature type="transmembrane region" description="Helical" evidence="10">
    <location>
        <begin position="229"/>
        <end position="252"/>
    </location>
</feature>
<gene>
    <name evidence="12" type="ORF">PTI97_10825</name>
</gene>
<comment type="similarity">
    <text evidence="2">Belongs to the acyltransferase 3 family.</text>
</comment>
<feature type="transmembrane region" description="Helical" evidence="10">
    <location>
        <begin position="374"/>
        <end position="396"/>
    </location>
</feature>
<keyword evidence="8 12" id="KW-0012">Acyltransferase</keyword>
<evidence type="ECO:0000313" key="13">
    <source>
        <dbReference type="Proteomes" id="UP001213680"/>
    </source>
</evidence>
<feature type="transmembrane region" description="Helical" evidence="10">
    <location>
        <begin position="78"/>
        <end position="96"/>
    </location>
</feature>
<feature type="domain" description="Acyltransferase 3" evidence="11">
    <location>
        <begin position="11"/>
        <end position="339"/>
    </location>
</feature>
<feature type="transmembrane region" description="Helical" evidence="10">
    <location>
        <begin position="36"/>
        <end position="57"/>
    </location>
</feature>
<dbReference type="EMBL" id="CP118099">
    <property type="protein sequence ID" value="WDH75311.1"/>
    <property type="molecule type" value="Genomic_DNA"/>
</dbReference>
<reference evidence="12 13" key="1">
    <citation type="submission" date="2023-02" db="EMBL/GenBank/DDBJ databases">
        <title>A bacterium isolated from plastisphere.</title>
        <authorList>
            <person name="Sun Y."/>
        </authorList>
    </citation>
    <scope>NUCLEOTIDE SEQUENCE [LARGE SCALE GENOMIC DNA]</scope>
    <source>
        <strain evidence="13">a-1</strain>
    </source>
</reference>
<dbReference type="PANTHER" id="PTHR23028:SF53">
    <property type="entry name" value="ACYL_TRANSF_3 DOMAIN-CONTAINING PROTEIN"/>
    <property type="match status" value="1"/>
</dbReference>
<sequence>MKPLKHTTYMPGLDGLRTFAVLAVILYHLNVPYISGGFLGVDVFFVLSGYLITGILIREWTKTGTIDLKKFYIARFRRLLPALILMLSLVMTYVTLFDRSLLDTVRQDSLAALAYVNNWWYIFHEVSYFESFGKPSPLQNLWSLSIEEQFYAVWPLLLLVGLTFRKRLLQLLAALLFVSAVWMAFRYVPDADPSRVYYGTDTRLFGLLMGAILAFGWRPDTFKDVIPNIGRHILNVAGAISLIAIIGIIVNVNAYDTFLYYGGFLLVAFLSALLIAAVAHPATIWSRLFGSAWLRIIGTRTYGIYLWHYPVIILSTPLERLGTFSPLLAAGQIAITLLIAELSYRFIETPIRRNGFIASFRQLVSTPTHPSARFAATACATALSLVLVGNLTILAFSESKPAQDEIPVVKVPMPKDETPDAPKEPESEDAKEVPSEDEPTEENKPPPEAPDERTCPPALAIGDSVMLGLNEYLADAFPNMKIDAEIGRQVRDAIPLASEYQSYNAPGHVVFLHLGTNGAFKMEQLDTLLKQFERADEIYLINTRVPRPWESEVNEKLARASELHDNVALIDWHQKSIGKEAYFESDGVHLNIKGADAFGHVLNEKIGCQSN</sequence>
<dbReference type="Gene3D" id="3.40.50.1110">
    <property type="entry name" value="SGNH hydrolase"/>
    <property type="match status" value="1"/>
</dbReference>
<name>A0ABY7WWQ0_9BACL</name>
<evidence type="ECO:0000256" key="6">
    <source>
        <dbReference type="ARBA" id="ARBA00022989"/>
    </source>
</evidence>
<evidence type="ECO:0000256" key="3">
    <source>
        <dbReference type="ARBA" id="ARBA00022475"/>
    </source>
</evidence>
<dbReference type="CDD" id="cd01840">
    <property type="entry name" value="SGNH_hydrolase_yrhL_like"/>
    <property type="match status" value="1"/>
</dbReference>
<feature type="transmembrane region" description="Helical" evidence="10">
    <location>
        <begin position="324"/>
        <end position="344"/>
    </location>
</feature>
<dbReference type="SUPFAM" id="SSF52266">
    <property type="entry name" value="SGNH hydrolase"/>
    <property type="match status" value="1"/>
</dbReference>
<dbReference type="Pfam" id="PF01757">
    <property type="entry name" value="Acyl_transf_3"/>
    <property type="match status" value="1"/>
</dbReference>
<evidence type="ECO:0000256" key="7">
    <source>
        <dbReference type="ARBA" id="ARBA00023136"/>
    </source>
</evidence>
<dbReference type="InterPro" id="IPR036514">
    <property type="entry name" value="SGNH_hydro_sf"/>
</dbReference>
<evidence type="ECO:0000256" key="9">
    <source>
        <dbReference type="SAM" id="MobiDB-lite"/>
    </source>
</evidence>
<evidence type="ECO:0000313" key="12">
    <source>
        <dbReference type="EMBL" id="WDH75311.1"/>
    </source>
</evidence>
<evidence type="ECO:0000256" key="1">
    <source>
        <dbReference type="ARBA" id="ARBA00004651"/>
    </source>
</evidence>
<evidence type="ECO:0000256" key="10">
    <source>
        <dbReference type="SAM" id="Phobius"/>
    </source>
</evidence>
<dbReference type="RefSeq" id="WP_274356483.1">
    <property type="nucleotide sequence ID" value="NZ_CP118099.1"/>
</dbReference>
<keyword evidence="7 10" id="KW-0472">Membrane</keyword>
<dbReference type="InterPro" id="IPR002656">
    <property type="entry name" value="Acyl_transf_3_dom"/>
</dbReference>
<feature type="transmembrane region" description="Helical" evidence="10">
    <location>
        <begin position="197"/>
        <end position="217"/>
    </location>
</feature>
<feature type="transmembrane region" description="Helical" evidence="10">
    <location>
        <begin position="168"/>
        <end position="185"/>
    </location>
</feature>
<feature type="transmembrane region" description="Helical" evidence="10">
    <location>
        <begin position="258"/>
        <end position="280"/>
    </location>
</feature>
<keyword evidence="4" id="KW-0808">Transferase</keyword>
<comment type="subcellular location">
    <subcellularLocation>
        <location evidence="1">Cell membrane</location>
        <topology evidence="1">Multi-pass membrane protein</topology>
    </subcellularLocation>
</comment>